<protein>
    <submittedName>
        <fullName evidence="1">Uncharacterized protein</fullName>
    </submittedName>
</protein>
<evidence type="ECO:0000313" key="2">
    <source>
        <dbReference type="Proteomes" id="UP000529783"/>
    </source>
</evidence>
<evidence type="ECO:0000313" key="1">
    <source>
        <dbReference type="EMBL" id="NYD51638.1"/>
    </source>
</evidence>
<organism evidence="1 2">
    <name type="scientific">Actinomadura luteofluorescens</name>
    <dbReference type="NCBI Taxonomy" id="46163"/>
    <lineage>
        <taxon>Bacteria</taxon>
        <taxon>Bacillati</taxon>
        <taxon>Actinomycetota</taxon>
        <taxon>Actinomycetes</taxon>
        <taxon>Streptosporangiales</taxon>
        <taxon>Thermomonosporaceae</taxon>
        <taxon>Actinomadura</taxon>
    </lineage>
</organism>
<dbReference type="EMBL" id="JACCBA010000001">
    <property type="protein sequence ID" value="NYD51638.1"/>
    <property type="molecule type" value="Genomic_DNA"/>
</dbReference>
<gene>
    <name evidence="1" type="ORF">BJY14_007621</name>
</gene>
<proteinExistence type="predicted"/>
<dbReference type="RefSeq" id="WP_281382164.1">
    <property type="nucleotide sequence ID" value="NZ_JACCBA010000001.1"/>
</dbReference>
<keyword evidence="2" id="KW-1185">Reference proteome</keyword>
<comment type="caution">
    <text evidence="1">The sequence shown here is derived from an EMBL/GenBank/DDBJ whole genome shotgun (WGS) entry which is preliminary data.</text>
</comment>
<dbReference type="Proteomes" id="UP000529783">
    <property type="component" value="Unassembled WGS sequence"/>
</dbReference>
<sequence length="44" mass="4643">MPGADALSSIKAKRVTVVNFPDHRLDLLSVYRTTTAALTAALTG</sequence>
<dbReference type="AlphaFoldDB" id="A0A7Y9JKH2"/>
<name>A0A7Y9JKH2_9ACTN</name>
<accession>A0A7Y9JKH2</accession>
<reference evidence="1 2" key="1">
    <citation type="submission" date="2020-07" db="EMBL/GenBank/DDBJ databases">
        <title>Sequencing the genomes of 1000 actinobacteria strains.</title>
        <authorList>
            <person name="Klenk H.-P."/>
        </authorList>
    </citation>
    <scope>NUCLEOTIDE SEQUENCE [LARGE SCALE GENOMIC DNA]</scope>
    <source>
        <strain evidence="1 2">DSM 40398</strain>
    </source>
</reference>